<gene>
    <name evidence="2" type="ORF">MNBD_GAMMA02-503</name>
</gene>
<dbReference type="EMBL" id="UOFA01000062">
    <property type="protein sequence ID" value="VAW44027.1"/>
    <property type="molecule type" value="Genomic_DNA"/>
</dbReference>
<dbReference type="InterPro" id="IPR008863">
    <property type="entry name" value="Toxic_anion-R_TelA"/>
</dbReference>
<name>A0A3B0W012_9ZZZZ</name>
<organism evidence="2">
    <name type="scientific">hydrothermal vent metagenome</name>
    <dbReference type="NCBI Taxonomy" id="652676"/>
    <lineage>
        <taxon>unclassified sequences</taxon>
        <taxon>metagenomes</taxon>
        <taxon>ecological metagenomes</taxon>
    </lineage>
</organism>
<evidence type="ECO:0000256" key="1">
    <source>
        <dbReference type="SAM" id="Coils"/>
    </source>
</evidence>
<proteinExistence type="predicted"/>
<keyword evidence="1" id="KW-0175">Coiled coil</keyword>
<dbReference type="PANTHER" id="PTHR38432:SF1">
    <property type="entry name" value="TELA-LIKE PROTEIN SAOUHSC_01408"/>
    <property type="match status" value="1"/>
</dbReference>
<feature type="coiled-coil region" evidence="1">
    <location>
        <begin position="132"/>
        <end position="159"/>
    </location>
</feature>
<protein>
    <submittedName>
        <fullName evidence="2">Uncharacterized protein YaaN</fullName>
    </submittedName>
</protein>
<sequence>MSEENKTTTTAKQTQADVITGTIDGELVPGVMNEMVAYKDVDSEEKNRIDALINEINMADANSVIFFGSKAQEKVTEISDKMLEGVKNKDLGHSGEALSEMVATIRGFDIDELDPNKKQGFFARLFGKAKPLVKFLQKYEDVKKQIDKITNKLESHKTILLKDITSLDRLYVANLEYFHTLEDYIKAGEEKINQLHNETIPALEKQAEGSDDMLMAQKLRDLRSSTADLERRVHDLRLTRQVTLQSLPSIRLVQENDKGLINKINSTIANTVPLWRQQLAQTVTIWRSEQAADTIKDATDLTNEMLASNAENLKIANRKVREQMERGVFDIEVVKLANQKLIETIDDSLRIAEEGKAKRDGAVIELQKTEAQLRDALLSAKARNIDISKPTD</sequence>
<dbReference type="AlphaFoldDB" id="A0A3B0W012"/>
<dbReference type="Pfam" id="PF05816">
    <property type="entry name" value="TelA"/>
    <property type="match status" value="1"/>
</dbReference>
<reference evidence="2" key="1">
    <citation type="submission" date="2018-06" db="EMBL/GenBank/DDBJ databases">
        <authorList>
            <person name="Zhirakovskaya E."/>
        </authorList>
    </citation>
    <scope>NUCLEOTIDE SEQUENCE</scope>
</reference>
<evidence type="ECO:0000313" key="2">
    <source>
        <dbReference type="EMBL" id="VAW44027.1"/>
    </source>
</evidence>
<dbReference type="PANTHER" id="PTHR38432">
    <property type="entry name" value="TELA-LIKE PROTEIN SAOUHSC_01408"/>
    <property type="match status" value="1"/>
</dbReference>
<accession>A0A3B0W012</accession>
<dbReference type="PIRSF" id="PIRSF026508">
    <property type="entry name" value="TelA"/>
    <property type="match status" value="1"/>
</dbReference>